<accession>A0ABY7DZE7</accession>
<gene>
    <name evidence="1" type="ORF">MAR_009668</name>
</gene>
<proteinExistence type="predicted"/>
<organism evidence="1 2">
    <name type="scientific">Mya arenaria</name>
    <name type="common">Soft-shell clam</name>
    <dbReference type="NCBI Taxonomy" id="6604"/>
    <lineage>
        <taxon>Eukaryota</taxon>
        <taxon>Metazoa</taxon>
        <taxon>Spiralia</taxon>
        <taxon>Lophotrochozoa</taxon>
        <taxon>Mollusca</taxon>
        <taxon>Bivalvia</taxon>
        <taxon>Autobranchia</taxon>
        <taxon>Heteroconchia</taxon>
        <taxon>Euheterodonta</taxon>
        <taxon>Imparidentia</taxon>
        <taxon>Neoheterodontei</taxon>
        <taxon>Myida</taxon>
        <taxon>Myoidea</taxon>
        <taxon>Myidae</taxon>
        <taxon>Mya</taxon>
    </lineage>
</organism>
<evidence type="ECO:0000313" key="1">
    <source>
        <dbReference type="EMBL" id="WAR03110.1"/>
    </source>
</evidence>
<reference evidence="1" key="1">
    <citation type="submission" date="2022-11" db="EMBL/GenBank/DDBJ databases">
        <title>Centuries of genome instability and evolution in soft-shell clam transmissible cancer (bioRxiv).</title>
        <authorList>
            <person name="Hart S.F.M."/>
            <person name="Yonemitsu M.A."/>
            <person name="Giersch R.M."/>
            <person name="Beal B.F."/>
            <person name="Arriagada G."/>
            <person name="Davis B.W."/>
            <person name="Ostrander E.A."/>
            <person name="Goff S.P."/>
            <person name="Metzger M.J."/>
        </authorList>
    </citation>
    <scope>NUCLEOTIDE SEQUENCE</scope>
    <source>
        <strain evidence="1">MELC-2E11</strain>
        <tissue evidence="1">Siphon/mantle</tissue>
    </source>
</reference>
<protein>
    <submittedName>
        <fullName evidence="1">Uncharacterized protein</fullName>
    </submittedName>
</protein>
<sequence>MKYFFHYIFHGYAHKCFLAFRLSRFKGYETISTENLHKIVRAPDESIKFCLDLHNFLYGGSDKFT</sequence>
<keyword evidence="2" id="KW-1185">Reference proteome</keyword>
<evidence type="ECO:0000313" key="2">
    <source>
        <dbReference type="Proteomes" id="UP001164746"/>
    </source>
</evidence>
<dbReference type="Proteomes" id="UP001164746">
    <property type="component" value="Chromosome 4"/>
</dbReference>
<name>A0ABY7DZE7_MYAAR</name>
<dbReference type="EMBL" id="CP111015">
    <property type="protein sequence ID" value="WAR03110.1"/>
    <property type="molecule type" value="Genomic_DNA"/>
</dbReference>